<feature type="region of interest" description="Disordered" evidence="1">
    <location>
        <begin position="359"/>
        <end position="426"/>
    </location>
</feature>
<evidence type="ECO:0000256" key="1">
    <source>
        <dbReference type="SAM" id="MobiDB-lite"/>
    </source>
</evidence>
<dbReference type="InterPro" id="IPR044553">
    <property type="entry name" value="Bbox1_ANCHR"/>
</dbReference>
<keyword evidence="3" id="KW-1185">Reference proteome</keyword>
<dbReference type="GeneID" id="25320483"/>
<evidence type="ECO:0000313" key="3">
    <source>
        <dbReference type="Proteomes" id="UP000053958"/>
    </source>
</evidence>
<dbReference type="Proteomes" id="UP000053958">
    <property type="component" value="Unassembled WGS sequence"/>
</dbReference>
<sequence>MEKTSREVREEVQDREHVAPGLSAVDGTEQDNSRAEFQNATQNVDKMVNSFLSAQDLRNCDWEQLQEMFSAAMEEHARVERDLQEQTKQLLKIFVTWSQVPVSRDEDRSFKRFKTRMQHVQNSELQLEEKRRHYVNVVKAFESALALLKPASQQQLIKRYRRPHPGFDVLPPKQPRHVVAGEDDISRQVVNMDDEPTEADRKLLERLNALKPSSVQLDRRKKPVDFASQYSTPLGVSDLNTQFRNFRLHSGVGCEHDTPPGSLFENGDAIEDLLSSLDYRDSLPETSGIDDAASWGFLSDASRTVNCPEAAEVGLGRGSADSQFLPTPDQGDFNYEAASNEESDDGKAAKYVENLLKQIDMEDRHKSPLSSTSQETKASLKRNFSFSKTSRSTPEADSLGSPHDDNPGRTSASSTRQCQRSDDGDDDLSTRFVALDLPSVPAELPGTKKTLRTTGDDKAPDCCCICYDNATTKCLDCDGAQLFCVRCWWEMHMDESTDNPERQHRAIKYEASV</sequence>
<dbReference type="SUPFAM" id="SSF57845">
    <property type="entry name" value="B-box zinc-binding domain"/>
    <property type="match status" value="1"/>
</dbReference>
<comment type="caution">
    <text evidence="2">The sequence shown here is derived from an EMBL/GenBank/DDBJ whole genome shotgun (WGS) entry which is preliminary data.</text>
</comment>
<accession>A0A0F4YIY4</accession>
<name>A0A0F4YIY4_RASE3</name>
<organism evidence="2 3">
    <name type="scientific">Rasamsonia emersonii (strain ATCC 16479 / CBS 393.64 / IMI 116815)</name>
    <dbReference type="NCBI Taxonomy" id="1408163"/>
    <lineage>
        <taxon>Eukaryota</taxon>
        <taxon>Fungi</taxon>
        <taxon>Dikarya</taxon>
        <taxon>Ascomycota</taxon>
        <taxon>Pezizomycotina</taxon>
        <taxon>Eurotiomycetes</taxon>
        <taxon>Eurotiomycetidae</taxon>
        <taxon>Eurotiales</taxon>
        <taxon>Trichocomaceae</taxon>
        <taxon>Rasamsonia</taxon>
    </lineage>
</organism>
<dbReference type="AlphaFoldDB" id="A0A0F4YIY4"/>
<reference evidence="2 3" key="1">
    <citation type="submission" date="2015-04" db="EMBL/GenBank/DDBJ databases">
        <authorList>
            <person name="Heijne W.H."/>
            <person name="Fedorova N.D."/>
            <person name="Nierman W.C."/>
            <person name="Vollebregt A.W."/>
            <person name="Zhao Z."/>
            <person name="Wu L."/>
            <person name="Kumar M."/>
            <person name="Stam H."/>
            <person name="van den Berg M.A."/>
            <person name="Pel H.J."/>
        </authorList>
    </citation>
    <scope>NUCLEOTIDE SEQUENCE [LARGE SCALE GENOMIC DNA]</scope>
    <source>
        <strain evidence="2 3">CBS 393.64</strain>
    </source>
</reference>
<feature type="region of interest" description="Disordered" evidence="1">
    <location>
        <begin position="317"/>
        <end position="347"/>
    </location>
</feature>
<dbReference type="RefSeq" id="XP_013324448.1">
    <property type="nucleotide sequence ID" value="XM_013468994.1"/>
</dbReference>
<protein>
    <submittedName>
        <fullName evidence="2">Uncharacterized protein</fullName>
    </submittedName>
</protein>
<dbReference type="OrthoDB" id="5335351at2759"/>
<feature type="compositionally biased region" description="Basic and acidic residues" evidence="1">
    <location>
        <begin position="1"/>
        <end position="18"/>
    </location>
</feature>
<feature type="compositionally biased region" description="Polar residues" evidence="1">
    <location>
        <begin position="408"/>
        <end position="418"/>
    </location>
</feature>
<evidence type="ECO:0000313" key="2">
    <source>
        <dbReference type="EMBL" id="KKA17836.1"/>
    </source>
</evidence>
<dbReference type="STRING" id="1408163.A0A0F4YIY4"/>
<feature type="compositionally biased region" description="Polar residues" evidence="1">
    <location>
        <begin position="368"/>
        <end position="395"/>
    </location>
</feature>
<proteinExistence type="predicted"/>
<feature type="region of interest" description="Disordered" evidence="1">
    <location>
        <begin position="1"/>
        <end position="32"/>
    </location>
</feature>
<gene>
    <name evidence="2" type="ORF">T310_8223</name>
</gene>
<dbReference type="EMBL" id="LASV01000544">
    <property type="protein sequence ID" value="KKA17836.1"/>
    <property type="molecule type" value="Genomic_DNA"/>
</dbReference>
<dbReference type="CDD" id="cd19817">
    <property type="entry name" value="Bbox1_ANCHR-like"/>
    <property type="match status" value="1"/>
</dbReference>